<keyword evidence="1" id="KW-0472">Membrane</keyword>
<protein>
    <submittedName>
        <fullName evidence="2">Uncharacterized protein</fullName>
    </submittedName>
</protein>
<feature type="transmembrane region" description="Helical" evidence="1">
    <location>
        <begin position="29"/>
        <end position="53"/>
    </location>
</feature>
<name>A0AB39RYM0_9ACTN</name>
<dbReference type="EMBL" id="CP163440">
    <property type="protein sequence ID" value="XDQ59845.1"/>
    <property type="molecule type" value="Genomic_DNA"/>
</dbReference>
<accession>A0AB39RYM0</accession>
<organism evidence="2">
    <name type="scientific">Streptomyces sp. R35</name>
    <dbReference type="NCBI Taxonomy" id="3238630"/>
    <lineage>
        <taxon>Bacteria</taxon>
        <taxon>Bacillati</taxon>
        <taxon>Actinomycetota</taxon>
        <taxon>Actinomycetes</taxon>
        <taxon>Kitasatosporales</taxon>
        <taxon>Streptomycetaceae</taxon>
        <taxon>Streptomyces</taxon>
    </lineage>
</organism>
<dbReference type="InterPro" id="IPR039708">
    <property type="entry name" value="MT1774/Rv1733c-like"/>
</dbReference>
<feature type="transmembrane region" description="Helical" evidence="1">
    <location>
        <begin position="149"/>
        <end position="171"/>
    </location>
</feature>
<evidence type="ECO:0000313" key="2">
    <source>
        <dbReference type="EMBL" id="XDQ59845.1"/>
    </source>
</evidence>
<sequence>MASTCRTKAAKVWLWRWRRNPLRRHSDRVEAWIVLVTWAFVLQVGVLAGLAAAESVQSGLAEQRAGSRAIPAELTEDAAKTALTRTSVFSGDDKVWGTVRWTAADGTAHRGRTRVEPSSAAGATVTVWTDDKGRLVAKPVTASQARLRAVFTGVLAGLGGGVAVLVCGRLVRVGLDRRRVEQWDAEWERIGPKWSRATG</sequence>
<dbReference type="PANTHER" id="PTHR42305:SF1">
    <property type="entry name" value="MEMBRANE PROTEIN RV1733C-RELATED"/>
    <property type="match status" value="1"/>
</dbReference>
<gene>
    <name evidence="2" type="ORF">AB5J50_03200</name>
</gene>
<reference evidence="2" key="1">
    <citation type="submission" date="2024-07" db="EMBL/GenBank/DDBJ databases">
        <authorList>
            <person name="Yu S.T."/>
        </authorList>
    </citation>
    <scope>NUCLEOTIDE SEQUENCE</scope>
    <source>
        <strain evidence="2">R35</strain>
    </source>
</reference>
<dbReference type="AlphaFoldDB" id="A0AB39RYM0"/>
<evidence type="ECO:0000256" key="1">
    <source>
        <dbReference type="SAM" id="Phobius"/>
    </source>
</evidence>
<proteinExistence type="predicted"/>
<dbReference type="RefSeq" id="WP_369254674.1">
    <property type="nucleotide sequence ID" value="NZ_CP163440.1"/>
</dbReference>
<keyword evidence="1" id="KW-0812">Transmembrane</keyword>
<dbReference type="PANTHER" id="PTHR42305">
    <property type="entry name" value="MEMBRANE PROTEIN RV1733C-RELATED"/>
    <property type="match status" value="1"/>
</dbReference>
<keyword evidence="1" id="KW-1133">Transmembrane helix</keyword>